<reference evidence="2" key="1">
    <citation type="submission" date="2020-09" db="EMBL/GenBank/DDBJ databases">
        <title>Bosea spartocytisi sp. nov. a root nodule endophyte of Spartocytisus supranubius in the high mountain ecosystem fo the Teide National Park (Canary Islands, Spain).</title>
        <authorList>
            <person name="Pulido-Suarez L."/>
            <person name="Peix A."/>
            <person name="Igual J.M."/>
            <person name="Socas-Perez N."/>
            <person name="Velazquez E."/>
            <person name="Flores-Felix J.D."/>
            <person name="Leon-Barrios M."/>
        </authorList>
    </citation>
    <scope>NUCLEOTIDE SEQUENCE</scope>
    <source>
        <strain evidence="2">SSUT16</strain>
    </source>
</reference>
<dbReference type="Proteomes" id="UP000619295">
    <property type="component" value="Unassembled WGS sequence"/>
</dbReference>
<dbReference type="SUPFAM" id="SSF53597">
    <property type="entry name" value="Dihydrofolate reductase-like"/>
    <property type="match status" value="1"/>
</dbReference>
<accession>A0A927HY81</accession>
<feature type="domain" description="Bacterial bifunctional deaminase-reductase C-terminal" evidence="1">
    <location>
        <begin position="4"/>
        <end position="175"/>
    </location>
</feature>
<dbReference type="GO" id="GO:0009231">
    <property type="term" value="P:riboflavin biosynthetic process"/>
    <property type="evidence" value="ECO:0007669"/>
    <property type="project" value="InterPro"/>
</dbReference>
<evidence type="ECO:0000259" key="1">
    <source>
        <dbReference type="Pfam" id="PF01872"/>
    </source>
</evidence>
<organism evidence="2 3">
    <name type="scientific">Bosea spartocytisi</name>
    <dbReference type="NCBI Taxonomy" id="2773451"/>
    <lineage>
        <taxon>Bacteria</taxon>
        <taxon>Pseudomonadati</taxon>
        <taxon>Pseudomonadota</taxon>
        <taxon>Alphaproteobacteria</taxon>
        <taxon>Hyphomicrobiales</taxon>
        <taxon>Boseaceae</taxon>
        <taxon>Bosea</taxon>
    </lineage>
</organism>
<dbReference type="Gene3D" id="3.40.430.10">
    <property type="entry name" value="Dihydrofolate Reductase, subunit A"/>
    <property type="match status" value="1"/>
</dbReference>
<dbReference type="GO" id="GO:0008703">
    <property type="term" value="F:5-amino-6-(5-phosphoribosylamino)uracil reductase activity"/>
    <property type="evidence" value="ECO:0007669"/>
    <property type="project" value="InterPro"/>
</dbReference>
<comment type="caution">
    <text evidence="2">The sequence shown here is derived from an EMBL/GenBank/DDBJ whole genome shotgun (WGS) entry which is preliminary data.</text>
</comment>
<dbReference type="EMBL" id="JACXWY010000005">
    <property type="protein sequence ID" value="MBD3846205.1"/>
    <property type="molecule type" value="Genomic_DNA"/>
</dbReference>
<protein>
    <submittedName>
        <fullName evidence="2">Dihydrofolate reductase</fullName>
    </submittedName>
</protein>
<dbReference type="Pfam" id="PF01872">
    <property type="entry name" value="RibD_C"/>
    <property type="match status" value="1"/>
</dbReference>
<dbReference type="InterPro" id="IPR024072">
    <property type="entry name" value="DHFR-like_dom_sf"/>
</dbReference>
<evidence type="ECO:0000313" key="2">
    <source>
        <dbReference type="EMBL" id="MBD3846205.1"/>
    </source>
</evidence>
<sequence length="186" mass="20178">MAKVIVWNLVTLEGFFEGKEKWDLGFHGDAWGEELSALSSEFGREAGLLVFGRVTYEGMKAYWTSAEEEGETKGFMNALPKLVASRSLTGSDWNNTTVTADIVGEITRRKAEAGKDIYVFGSAVLTESLLAAGLVDEIMIAVAPVTVGQGTPLFKPNAEKRHYALIAARPLKNGTVILHYGVKPVV</sequence>
<evidence type="ECO:0000313" key="3">
    <source>
        <dbReference type="Proteomes" id="UP000619295"/>
    </source>
</evidence>
<gene>
    <name evidence="2" type="ORF">IED13_10890</name>
</gene>
<dbReference type="RefSeq" id="WP_191124193.1">
    <property type="nucleotide sequence ID" value="NZ_JACXWY010000005.1"/>
</dbReference>
<proteinExistence type="predicted"/>
<name>A0A927HY81_9HYPH</name>
<keyword evidence="3" id="KW-1185">Reference proteome</keyword>
<dbReference type="AlphaFoldDB" id="A0A927HY81"/>
<dbReference type="InterPro" id="IPR002734">
    <property type="entry name" value="RibDG_C"/>
</dbReference>